<proteinExistence type="predicted"/>
<dbReference type="Proteomes" id="UP000006177">
    <property type="component" value="Chromosome"/>
</dbReference>
<dbReference type="PANTHER" id="PTHR35004">
    <property type="entry name" value="TRANSPOSASE RV3428C-RELATED"/>
    <property type="match status" value="1"/>
</dbReference>
<evidence type="ECO:0000259" key="1">
    <source>
        <dbReference type="PROSITE" id="PS50532"/>
    </source>
</evidence>
<dbReference type="EMBL" id="CP002919">
    <property type="protein sequence ID" value="AFS53863.1"/>
    <property type="molecule type" value="Genomic_DNA"/>
</dbReference>
<sequence length="211" mass="23804">MHHAREILRLSREMKMTGRAIAKSLSLSTSTVSKYLKHLECVPWPLPEPGGEALLATTLGKKSVPSPPLRTEPDWDTVHRELQSHKGVTLLLLWEEYRQEVKDKGYSYSRFCAHYADYAKRLKPSFRNIYTPGDRLFVDYAGTAVPIRDPKTGEVCLSAQVFVSVLGFSAYVYSEAGGFQDLDPPCDPRLKNPPNEFQGGSVCPPLNRFFR</sequence>
<dbReference type="PATRIC" id="fig|1048260.3.peg.1778"/>
<name>J9ZDH1_LEPFM</name>
<dbReference type="AlphaFoldDB" id="J9ZDH1"/>
<organism evidence="2 3">
    <name type="scientific">Leptospirillum ferriphilum (strain ML-04)</name>
    <dbReference type="NCBI Taxonomy" id="1048260"/>
    <lineage>
        <taxon>Bacteria</taxon>
        <taxon>Pseudomonadati</taxon>
        <taxon>Nitrospirota</taxon>
        <taxon>Nitrospiria</taxon>
        <taxon>Nitrospirales</taxon>
        <taxon>Nitrospiraceae</taxon>
        <taxon>Leptospirillum</taxon>
    </lineage>
</organism>
<feature type="domain" description="HTH IS408-type" evidence="1">
    <location>
        <begin position="4"/>
        <end position="82"/>
    </location>
</feature>
<reference evidence="2 3" key="1">
    <citation type="journal article" date="2011" name="J. Microbiol.">
        <title>Complete genome of Leptospirillum ferriphilum ML-04 provides insight into its physiology and environmental adaptation.</title>
        <authorList>
            <person name="Mi S."/>
            <person name="Song J."/>
            <person name="Lin J."/>
            <person name="Che Y."/>
            <person name="Zheng H."/>
            <person name="Lin J."/>
        </authorList>
    </citation>
    <scope>NUCLEOTIDE SEQUENCE [LARGE SCALE GENOMIC DNA]</scope>
    <source>
        <strain evidence="2 3">ML-04</strain>
    </source>
</reference>
<protein>
    <submittedName>
        <fullName evidence="2">Transposase, IS21 family</fullName>
    </submittedName>
</protein>
<dbReference type="STRING" id="1048260.LFML04_1661"/>
<evidence type="ECO:0000313" key="3">
    <source>
        <dbReference type="Proteomes" id="UP000006177"/>
    </source>
</evidence>
<accession>J9ZDH1</accession>
<dbReference type="PROSITE" id="PS50532">
    <property type="entry name" value="HTH_IS408"/>
    <property type="match status" value="1"/>
</dbReference>
<dbReference type="KEGG" id="lfi:LFML04_1661"/>
<gene>
    <name evidence="2" type="ordered locus">LFML04_1661</name>
</gene>
<dbReference type="InterPro" id="IPR017895">
    <property type="entry name" value="HTH_IS408/IS1162_type"/>
</dbReference>
<dbReference type="HOGENOM" id="CLU_020626_8_1_0"/>
<dbReference type="PANTHER" id="PTHR35004:SF8">
    <property type="entry name" value="TRANSPOSASE RV3428C-RELATED"/>
    <property type="match status" value="1"/>
</dbReference>
<evidence type="ECO:0000313" key="2">
    <source>
        <dbReference type="EMBL" id="AFS53863.1"/>
    </source>
</evidence>